<organism evidence="3 4">
    <name type="scientific">Pseudomonas syringae pv. cilantro</name>
    <dbReference type="NCBI Taxonomy" id="81035"/>
    <lineage>
        <taxon>Bacteria</taxon>
        <taxon>Pseudomonadati</taxon>
        <taxon>Pseudomonadota</taxon>
        <taxon>Gammaproteobacteria</taxon>
        <taxon>Pseudomonadales</taxon>
        <taxon>Pseudomonadaceae</taxon>
        <taxon>Pseudomonas</taxon>
        <taxon>Pseudomonas syringae</taxon>
    </lineage>
</organism>
<evidence type="ECO:0008006" key="5">
    <source>
        <dbReference type="Google" id="ProtNLM"/>
    </source>
</evidence>
<keyword evidence="1" id="KW-0808">Transferase</keyword>
<dbReference type="RefSeq" id="WP_054084725.1">
    <property type="nucleotide sequence ID" value="NZ_LGLN01000014.1"/>
</dbReference>
<accession>A0A0N0XC98</accession>
<dbReference type="SUPFAM" id="SSF51161">
    <property type="entry name" value="Trimeric LpxA-like enzymes"/>
    <property type="match status" value="1"/>
</dbReference>
<keyword evidence="2" id="KW-0012">Acyltransferase</keyword>
<proteinExistence type="predicted"/>
<dbReference type="Proteomes" id="UP000037891">
    <property type="component" value="Unassembled WGS sequence"/>
</dbReference>
<dbReference type="PATRIC" id="fig|81035.3.peg.3861"/>
<dbReference type="EMBL" id="LGLN01000014">
    <property type="protein sequence ID" value="KPC35295.1"/>
    <property type="molecule type" value="Genomic_DNA"/>
</dbReference>
<reference evidence="3 4" key="1">
    <citation type="submission" date="2015-07" db="EMBL/GenBank/DDBJ databases">
        <authorList>
            <person name="Noorani M."/>
        </authorList>
    </citation>
    <scope>NUCLEOTIDE SEQUENCE [LARGE SCALE GENOMIC DNA]</scope>
    <source>
        <strain evidence="3 4">0788_9</strain>
    </source>
</reference>
<dbReference type="CDD" id="cd03354">
    <property type="entry name" value="LbH_SAT"/>
    <property type="match status" value="1"/>
</dbReference>
<evidence type="ECO:0000256" key="1">
    <source>
        <dbReference type="ARBA" id="ARBA00022679"/>
    </source>
</evidence>
<gene>
    <name evidence="3" type="ORF">ABJ99_3614</name>
</gene>
<dbReference type="AlphaFoldDB" id="A0A0N0XC98"/>
<dbReference type="Gene3D" id="2.160.10.10">
    <property type="entry name" value="Hexapeptide repeat proteins"/>
    <property type="match status" value="1"/>
</dbReference>
<evidence type="ECO:0000313" key="4">
    <source>
        <dbReference type="Proteomes" id="UP000037891"/>
    </source>
</evidence>
<evidence type="ECO:0000313" key="3">
    <source>
        <dbReference type="EMBL" id="KPC35295.1"/>
    </source>
</evidence>
<sequence length="191" mass="21873">MIGLLKQAMRFWHIEILGGLDKSFSWKRLYLKCRRSNRSSYLFWFRLAYVFNTSKSKFWRRRAKLLNEKISRKYNVEIMLGAEIGEGLWIAHLSGIVITCYAVIGKDFRIWQGCTIGVKGNADTVRLIIGDGVRVQAHACIISDDIQLGDNVVVGACSFVNKSIPSNTVFYNRRVSESVPYDESQLGRLQK</sequence>
<dbReference type="InterPro" id="IPR011004">
    <property type="entry name" value="Trimer_LpxA-like_sf"/>
</dbReference>
<reference evidence="3 4" key="2">
    <citation type="submission" date="2015-10" db="EMBL/GenBank/DDBJ databases">
        <title>Comparative genomics and high-throughput reverse genetic screens identify a new phytobacterial MAMP and an Arabidopsis receptor required for immune elicitation.</title>
        <authorList>
            <person name="Mott G.A."/>
            <person name="Thakur S."/>
            <person name="Wang P.W."/>
            <person name="Desveaux D."/>
            <person name="Guttman D.S."/>
        </authorList>
    </citation>
    <scope>NUCLEOTIDE SEQUENCE [LARGE SCALE GENOMIC DNA]</scope>
    <source>
        <strain evidence="3 4">0788_9</strain>
    </source>
</reference>
<dbReference type="GO" id="GO:0016746">
    <property type="term" value="F:acyltransferase activity"/>
    <property type="evidence" value="ECO:0007669"/>
    <property type="project" value="UniProtKB-KW"/>
</dbReference>
<dbReference type="PANTHER" id="PTHR42811">
    <property type="entry name" value="SERINE ACETYLTRANSFERASE"/>
    <property type="match status" value="1"/>
</dbReference>
<evidence type="ECO:0000256" key="2">
    <source>
        <dbReference type="ARBA" id="ARBA00023315"/>
    </source>
</evidence>
<dbReference type="InterPro" id="IPR045304">
    <property type="entry name" value="LbH_SAT"/>
</dbReference>
<protein>
    <recommendedName>
        <fullName evidence="5">Serine acetyltransferase</fullName>
    </recommendedName>
</protein>
<name>A0A0N0XC98_PSESX</name>
<comment type="caution">
    <text evidence="3">The sequence shown here is derived from an EMBL/GenBank/DDBJ whole genome shotgun (WGS) entry which is preliminary data.</text>
</comment>